<comment type="caution">
    <text evidence="1">The sequence shown here is derived from an EMBL/GenBank/DDBJ whole genome shotgun (WGS) entry which is preliminary data.</text>
</comment>
<evidence type="ECO:0000313" key="2">
    <source>
        <dbReference type="Proteomes" id="UP000823775"/>
    </source>
</evidence>
<gene>
    <name evidence="1" type="ORF">HAX54_033834</name>
</gene>
<reference evidence="1 2" key="1">
    <citation type="journal article" date="2021" name="BMC Genomics">
        <title>Datura genome reveals duplications of psychoactive alkaloid biosynthetic genes and high mutation rate following tissue culture.</title>
        <authorList>
            <person name="Rajewski A."/>
            <person name="Carter-House D."/>
            <person name="Stajich J."/>
            <person name="Litt A."/>
        </authorList>
    </citation>
    <scope>NUCLEOTIDE SEQUENCE [LARGE SCALE GENOMIC DNA]</scope>
    <source>
        <strain evidence="1">AR-01</strain>
    </source>
</reference>
<protein>
    <submittedName>
        <fullName evidence="1">Uncharacterized protein</fullName>
    </submittedName>
</protein>
<dbReference type="Proteomes" id="UP000823775">
    <property type="component" value="Unassembled WGS sequence"/>
</dbReference>
<proteinExistence type="predicted"/>
<name>A0ABS8VG01_DATST</name>
<evidence type="ECO:0000313" key="1">
    <source>
        <dbReference type="EMBL" id="MCD9645130.1"/>
    </source>
</evidence>
<keyword evidence="2" id="KW-1185">Reference proteome</keyword>
<accession>A0ABS8VG01</accession>
<dbReference type="EMBL" id="JACEIK010004340">
    <property type="protein sequence ID" value="MCD9645130.1"/>
    <property type="molecule type" value="Genomic_DNA"/>
</dbReference>
<organism evidence="1 2">
    <name type="scientific">Datura stramonium</name>
    <name type="common">Jimsonweed</name>
    <name type="synonym">Common thornapple</name>
    <dbReference type="NCBI Taxonomy" id="4076"/>
    <lineage>
        <taxon>Eukaryota</taxon>
        <taxon>Viridiplantae</taxon>
        <taxon>Streptophyta</taxon>
        <taxon>Embryophyta</taxon>
        <taxon>Tracheophyta</taxon>
        <taxon>Spermatophyta</taxon>
        <taxon>Magnoliopsida</taxon>
        <taxon>eudicotyledons</taxon>
        <taxon>Gunneridae</taxon>
        <taxon>Pentapetalae</taxon>
        <taxon>asterids</taxon>
        <taxon>lamiids</taxon>
        <taxon>Solanales</taxon>
        <taxon>Solanaceae</taxon>
        <taxon>Solanoideae</taxon>
        <taxon>Datureae</taxon>
        <taxon>Datura</taxon>
    </lineage>
</organism>
<sequence>MKMTKLRQTSVCSMRVYQVQTTVSHEMFGWEFPYHSWWKSTMLVRETKGSSFLMGRPFAEVVTSTMKRNRDKELPAHLLWWISETGFRAESENKTHRSDSVVFLFISGREVSFTRSGNFLGDSQPMTTAPVTESLLNGSESRSNLPFTKSSNWWMNWRITAVIPVWMESLYIHTHICYSETPSGPALPIPPASKSPGKVTENKAFVPFTKHGRPARELSMKRTRMI</sequence>